<sequence length="214" mass="23525">MASRSPDRRFCFSRWSGIGMFRPESDVSGNDDGESSVTASGSGECYACTQLGVPAFHSTSCDKAHQPEWEATAGSHLQPIKNRPAKKLAGAGHRVLDPRSKRVQYWNRAFLLARGMALAVDPLLFYSLSVGRNGLPCAYVDGVFAAAVTAARTCLDAVHLCHIRLQFKLAYVSRESLVVGAGKLVWEPRAVAVHYLRSLKLFWFDVFVILPLPQ</sequence>
<comment type="caution">
    <text evidence="2">The sequence shown here is derived from an EMBL/GenBank/DDBJ whole genome shotgun (WGS) entry which is preliminary data.</text>
</comment>
<organism evidence="2 3">
    <name type="scientific">Genlisea aurea</name>
    <dbReference type="NCBI Taxonomy" id="192259"/>
    <lineage>
        <taxon>Eukaryota</taxon>
        <taxon>Viridiplantae</taxon>
        <taxon>Streptophyta</taxon>
        <taxon>Embryophyta</taxon>
        <taxon>Tracheophyta</taxon>
        <taxon>Spermatophyta</taxon>
        <taxon>Magnoliopsida</taxon>
        <taxon>eudicotyledons</taxon>
        <taxon>Gunneridae</taxon>
        <taxon>Pentapetalae</taxon>
        <taxon>asterids</taxon>
        <taxon>lamiids</taxon>
        <taxon>Lamiales</taxon>
        <taxon>Lentibulariaceae</taxon>
        <taxon>Genlisea</taxon>
    </lineage>
</organism>
<dbReference type="EMBL" id="AUSU01002540">
    <property type="protein sequence ID" value="EPS68594.1"/>
    <property type="molecule type" value="Genomic_DNA"/>
</dbReference>
<keyword evidence="1" id="KW-0406">Ion transport</keyword>
<dbReference type="SUPFAM" id="SSF81324">
    <property type="entry name" value="Voltage-gated potassium channels"/>
    <property type="match status" value="1"/>
</dbReference>
<reference evidence="2 3" key="1">
    <citation type="journal article" date="2013" name="BMC Genomics">
        <title>The miniature genome of a carnivorous plant Genlisea aurea contains a low number of genes and short non-coding sequences.</title>
        <authorList>
            <person name="Leushkin E.V."/>
            <person name="Sutormin R.A."/>
            <person name="Nabieva E.R."/>
            <person name="Penin A.A."/>
            <person name="Kondrashov A.S."/>
            <person name="Logacheva M.D."/>
        </authorList>
    </citation>
    <scope>NUCLEOTIDE SEQUENCE [LARGE SCALE GENOMIC DNA]</scope>
</reference>
<evidence type="ECO:0000313" key="3">
    <source>
        <dbReference type="Proteomes" id="UP000015453"/>
    </source>
</evidence>
<dbReference type="AlphaFoldDB" id="S8CN34"/>
<dbReference type="Proteomes" id="UP000015453">
    <property type="component" value="Unassembled WGS sequence"/>
</dbReference>
<dbReference type="GO" id="GO:0016020">
    <property type="term" value="C:membrane"/>
    <property type="evidence" value="ECO:0007669"/>
    <property type="project" value="UniProtKB-SubCell"/>
</dbReference>
<name>S8CN34_9LAMI</name>
<protein>
    <submittedName>
        <fullName evidence="2">Uncharacterized protein</fullName>
    </submittedName>
</protein>
<dbReference type="PANTHER" id="PTHR45651">
    <property type="entry name" value="CYCLIC NUCLEOTIDE-GATED ION CHANNEL 15-RELATED-RELATED"/>
    <property type="match status" value="1"/>
</dbReference>
<dbReference type="OrthoDB" id="421226at2759"/>
<proteinExistence type="predicted"/>
<gene>
    <name evidence="2" type="ORF">M569_06173</name>
</gene>
<keyword evidence="3" id="KW-1185">Reference proteome</keyword>
<feature type="non-terminal residue" evidence="2">
    <location>
        <position position="214"/>
    </location>
</feature>
<keyword evidence="1" id="KW-0813">Transport</keyword>
<evidence type="ECO:0000313" key="2">
    <source>
        <dbReference type="EMBL" id="EPS68594.1"/>
    </source>
</evidence>
<evidence type="ECO:0000256" key="1">
    <source>
        <dbReference type="ARBA" id="ARBA00023303"/>
    </source>
</evidence>
<accession>S8CN34</accession>
<keyword evidence="1" id="KW-0407">Ion channel</keyword>
<dbReference type="PANTHER" id="PTHR45651:SF50">
    <property type="entry name" value="CYCLIC NUCLEOTIDE-GATED ION CHANNEL 2"/>
    <property type="match status" value="1"/>
</dbReference>
<dbReference type="GO" id="GO:0034220">
    <property type="term" value="P:monoatomic ion transmembrane transport"/>
    <property type="evidence" value="ECO:0007669"/>
    <property type="project" value="UniProtKB-KW"/>
</dbReference>